<dbReference type="SUPFAM" id="SSF143011">
    <property type="entry name" value="RelE-like"/>
    <property type="match status" value="1"/>
</dbReference>
<dbReference type="PANTHER" id="PTHR35601">
    <property type="entry name" value="TOXIN RELE"/>
    <property type="match status" value="1"/>
</dbReference>
<proteinExistence type="inferred from homology"/>
<evidence type="ECO:0000256" key="2">
    <source>
        <dbReference type="ARBA" id="ARBA00022649"/>
    </source>
</evidence>
<accession>A0AAX2SC57</accession>
<reference evidence="3 4" key="1">
    <citation type="submission" date="2019-03" db="EMBL/GenBank/DDBJ databases">
        <title>Genome Sequencing and Assembly of Various Microbes Isolated from Alder Root Nodule.</title>
        <authorList>
            <person name="Swanson E."/>
            <person name="Sevigny J.L."/>
            <person name="Pesce C."/>
            <person name="Davis I."/>
            <person name="Kleiner V."/>
            <person name="Tisa L."/>
        </authorList>
    </citation>
    <scope>NUCLEOTIDE SEQUENCE [LARGE SCALE GENOMIC DNA]</scope>
    <source>
        <strain evidence="3 4">4R-31</strain>
    </source>
</reference>
<comment type="caution">
    <text evidence="3">The sequence shown here is derived from an EMBL/GenBank/DDBJ whole genome shotgun (WGS) entry which is preliminary data.</text>
</comment>
<sequence length="85" mass="9700">MAYAISYVSSAAKTLRKLDQHTARRLLEAIEKLARDPRPTGCIQLKGGAGEMRIRVGDHRIIYEIDDGELVILVLRIGHRREVYR</sequence>
<gene>
    <name evidence="3" type="ORF">E4P33_09830</name>
</gene>
<keyword evidence="4" id="KW-1185">Reference proteome</keyword>
<evidence type="ECO:0000313" key="3">
    <source>
        <dbReference type="EMBL" id="TFH99831.1"/>
    </source>
</evidence>
<dbReference type="Pfam" id="PF05016">
    <property type="entry name" value="ParE_toxin"/>
    <property type="match status" value="1"/>
</dbReference>
<dbReference type="Gene3D" id="3.30.2310.20">
    <property type="entry name" value="RelE-like"/>
    <property type="match status" value="1"/>
</dbReference>
<dbReference type="InterPro" id="IPR035093">
    <property type="entry name" value="RelE/ParE_toxin_dom_sf"/>
</dbReference>
<dbReference type="RefSeq" id="WP_070637121.1">
    <property type="nucleotide sequence ID" value="NZ_CABMOG010000004.1"/>
</dbReference>
<dbReference type="PANTHER" id="PTHR35601:SF1">
    <property type="entry name" value="TOXIN RELE"/>
    <property type="match status" value="1"/>
</dbReference>
<name>A0AAX2SC57_KOCRH</name>
<protein>
    <submittedName>
        <fullName evidence="3">Type II toxin-antitoxin system RelE/ParE family toxin</fullName>
    </submittedName>
</protein>
<dbReference type="EMBL" id="SPNK01000012">
    <property type="protein sequence ID" value="TFH99831.1"/>
    <property type="molecule type" value="Genomic_DNA"/>
</dbReference>
<evidence type="ECO:0000313" key="4">
    <source>
        <dbReference type="Proteomes" id="UP000298017"/>
    </source>
</evidence>
<dbReference type="AlphaFoldDB" id="A0AAX2SC57"/>
<dbReference type="InterPro" id="IPR007712">
    <property type="entry name" value="RelE/ParE_toxin"/>
</dbReference>
<organism evidence="3 4">
    <name type="scientific">Kocuria rhizophila</name>
    <dbReference type="NCBI Taxonomy" id="72000"/>
    <lineage>
        <taxon>Bacteria</taxon>
        <taxon>Bacillati</taxon>
        <taxon>Actinomycetota</taxon>
        <taxon>Actinomycetes</taxon>
        <taxon>Micrococcales</taxon>
        <taxon>Micrococcaceae</taxon>
        <taxon>Kocuria</taxon>
    </lineage>
</organism>
<dbReference type="Proteomes" id="UP000298017">
    <property type="component" value="Unassembled WGS sequence"/>
</dbReference>
<keyword evidence="2" id="KW-1277">Toxin-antitoxin system</keyword>
<evidence type="ECO:0000256" key="1">
    <source>
        <dbReference type="ARBA" id="ARBA00006226"/>
    </source>
</evidence>
<comment type="similarity">
    <text evidence="1">Belongs to the RelE toxin family.</text>
</comment>